<keyword evidence="3" id="KW-1185">Reference proteome</keyword>
<evidence type="ECO:0000256" key="1">
    <source>
        <dbReference type="SAM" id="MobiDB-lite"/>
    </source>
</evidence>
<dbReference type="Proteomes" id="UP000554235">
    <property type="component" value="Unassembled WGS sequence"/>
</dbReference>
<reference evidence="2 3" key="1">
    <citation type="submission" date="2020-01" db="EMBL/GenBank/DDBJ databases">
        <title>Identification and distribution of gene clusters putatively required for synthesis of sphingolipid metabolism inhibitors in phylogenetically diverse species of the filamentous fungus Fusarium.</title>
        <authorList>
            <person name="Kim H.-S."/>
            <person name="Busman M."/>
            <person name="Brown D.W."/>
            <person name="Divon H."/>
            <person name="Uhlig S."/>
            <person name="Proctor R.H."/>
        </authorList>
    </citation>
    <scope>NUCLEOTIDE SEQUENCE [LARGE SCALE GENOMIC DNA]</scope>
    <source>
        <strain evidence="2 3">NRRL 20459</strain>
    </source>
</reference>
<evidence type="ECO:0000313" key="3">
    <source>
        <dbReference type="Proteomes" id="UP000554235"/>
    </source>
</evidence>
<organism evidence="2 3">
    <name type="scientific">Fusarium albosuccineum</name>
    <dbReference type="NCBI Taxonomy" id="1237068"/>
    <lineage>
        <taxon>Eukaryota</taxon>
        <taxon>Fungi</taxon>
        <taxon>Dikarya</taxon>
        <taxon>Ascomycota</taxon>
        <taxon>Pezizomycotina</taxon>
        <taxon>Sordariomycetes</taxon>
        <taxon>Hypocreomycetidae</taxon>
        <taxon>Hypocreales</taxon>
        <taxon>Nectriaceae</taxon>
        <taxon>Fusarium</taxon>
        <taxon>Fusarium decemcellulare species complex</taxon>
    </lineage>
</organism>
<evidence type="ECO:0000313" key="2">
    <source>
        <dbReference type="EMBL" id="KAF4467599.1"/>
    </source>
</evidence>
<feature type="region of interest" description="Disordered" evidence="1">
    <location>
        <begin position="32"/>
        <end position="51"/>
    </location>
</feature>
<comment type="caution">
    <text evidence="2">The sequence shown here is derived from an EMBL/GenBank/DDBJ whole genome shotgun (WGS) entry which is preliminary data.</text>
</comment>
<protein>
    <submittedName>
        <fullName evidence="2">Uncharacterized protein</fullName>
    </submittedName>
</protein>
<proteinExistence type="predicted"/>
<feature type="compositionally biased region" description="Basic and acidic residues" evidence="1">
    <location>
        <begin position="41"/>
        <end position="51"/>
    </location>
</feature>
<accession>A0A8H4LGL7</accession>
<dbReference type="EMBL" id="JAADYS010000725">
    <property type="protein sequence ID" value="KAF4467599.1"/>
    <property type="molecule type" value="Genomic_DNA"/>
</dbReference>
<gene>
    <name evidence="2" type="ORF">FALBO_5522</name>
</gene>
<sequence>MTKELVNGRFSFVPKTLESLCNQFAAQTHRLQNIDQTTGRPKKENKREKSRLENQISVVTVEAEEHCCQDIGVFSIKPFYISGWTLMVSSEARQLLLAFGFGDDRRAVISPKEHNAGTDAVHTVALPTSLLYLPSYEALHISLHPRPAWKLTGQARPFRRKPSHVRLFNSRRPFSSANVSFLCARKITRVWRSHRARQVACHGLALQSQSSLQPAHEVDNSRVGLSCKPRKTWRNPWSKWMGFKTEEWLTWEAVSRYEPRHRASRDFSR</sequence>
<name>A0A8H4LGL7_9HYPO</name>
<dbReference type="AlphaFoldDB" id="A0A8H4LGL7"/>